<dbReference type="AlphaFoldDB" id="A0A167R6S3"/>
<feature type="compositionally biased region" description="Polar residues" evidence="1">
    <location>
        <begin position="38"/>
        <end position="52"/>
    </location>
</feature>
<evidence type="ECO:0000256" key="1">
    <source>
        <dbReference type="SAM" id="MobiDB-lite"/>
    </source>
</evidence>
<comment type="caution">
    <text evidence="2">The sequence shown here is derived from an EMBL/GenBank/DDBJ whole genome shotgun (WGS) entry which is preliminary data.</text>
</comment>
<feature type="region of interest" description="Disordered" evidence="1">
    <location>
        <begin position="1"/>
        <end position="56"/>
    </location>
</feature>
<dbReference type="RefSeq" id="XP_018702506.1">
    <property type="nucleotide sequence ID" value="XM_018850466.1"/>
</dbReference>
<evidence type="ECO:0000313" key="3">
    <source>
        <dbReference type="Proteomes" id="UP000076744"/>
    </source>
</evidence>
<organism evidence="2 3">
    <name type="scientific">Cordyceps fumosorosea (strain ARSEF 2679)</name>
    <name type="common">Isaria fumosorosea</name>
    <dbReference type="NCBI Taxonomy" id="1081104"/>
    <lineage>
        <taxon>Eukaryota</taxon>
        <taxon>Fungi</taxon>
        <taxon>Dikarya</taxon>
        <taxon>Ascomycota</taxon>
        <taxon>Pezizomycotina</taxon>
        <taxon>Sordariomycetes</taxon>
        <taxon>Hypocreomycetidae</taxon>
        <taxon>Hypocreales</taxon>
        <taxon>Cordycipitaceae</taxon>
        <taxon>Cordyceps</taxon>
    </lineage>
</organism>
<dbReference type="EMBL" id="AZHB01000018">
    <property type="protein sequence ID" value="OAA58323.1"/>
    <property type="molecule type" value="Genomic_DNA"/>
</dbReference>
<proteinExistence type="predicted"/>
<evidence type="ECO:0000313" key="2">
    <source>
        <dbReference type="EMBL" id="OAA58323.1"/>
    </source>
</evidence>
<accession>A0A167R6S3</accession>
<keyword evidence="3" id="KW-1185">Reference proteome</keyword>
<reference evidence="2 3" key="1">
    <citation type="journal article" date="2016" name="Genome Biol. Evol.">
        <title>Divergent and convergent evolution of fungal pathogenicity.</title>
        <authorList>
            <person name="Shang Y."/>
            <person name="Xiao G."/>
            <person name="Zheng P."/>
            <person name="Cen K."/>
            <person name="Zhan S."/>
            <person name="Wang C."/>
        </authorList>
    </citation>
    <scope>NUCLEOTIDE SEQUENCE [LARGE SCALE GENOMIC DNA]</scope>
    <source>
        <strain evidence="2 3">ARSEF 2679</strain>
    </source>
</reference>
<sequence>MREIQPAQASTPRRSAALGLPGGNAPPLPCGSARLYDGNNNNSLPPYSQLDSSAPEVQELLPHLALENQSRRLTADEVTEWQLLVTRATNPPSQHAEEPQDRTTAIEISPSSSPSPPLPGGGESPWRRGLLALPRWHRGSRRRPAAVKAQNRNWANRLRDLAGAVRERVSRAVAFVLGRQQRKSPEERGRIRALEGYARPAQEGYEKMPDGYREGGQVKARRRARRALLGEEWPGFSCPANYAPPVHSKAPLDLGNFAADPKFQADDGAEYDCPTGYDCLADDEFSIYSESSDEQYWDIEETL</sequence>
<feature type="region of interest" description="Disordered" evidence="1">
    <location>
        <begin position="87"/>
        <end position="128"/>
    </location>
</feature>
<gene>
    <name evidence="2" type="ORF">ISF_06862</name>
</gene>
<name>A0A167R6S3_CORFA</name>
<dbReference type="GeneID" id="30023154"/>
<protein>
    <submittedName>
        <fullName evidence="2">Uncharacterized protein</fullName>
    </submittedName>
</protein>
<dbReference type="Proteomes" id="UP000076744">
    <property type="component" value="Unassembled WGS sequence"/>
</dbReference>